<organism evidence="1 2">
    <name type="scientific">Prevotella disiens FB035-09AN</name>
    <dbReference type="NCBI Taxonomy" id="866771"/>
    <lineage>
        <taxon>Bacteria</taxon>
        <taxon>Pseudomonadati</taxon>
        <taxon>Bacteroidota</taxon>
        <taxon>Bacteroidia</taxon>
        <taxon>Bacteroidales</taxon>
        <taxon>Prevotellaceae</taxon>
        <taxon>Prevotella</taxon>
    </lineage>
</organism>
<dbReference type="EMBL" id="AEDO01000046">
    <property type="protein sequence ID" value="EFL45645.1"/>
    <property type="molecule type" value="Genomic_DNA"/>
</dbReference>
<dbReference type="SFLD" id="SFLDS00003">
    <property type="entry name" value="Haloacid_Dehalogenase"/>
    <property type="match status" value="1"/>
</dbReference>
<dbReference type="InterPro" id="IPR023214">
    <property type="entry name" value="HAD_sf"/>
</dbReference>
<gene>
    <name evidence="1" type="ORF">HMPREF9296_1507</name>
</gene>
<dbReference type="Pfam" id="PF13419">
    <property type="entry name" value="HAD_2"/>
    <property type="match status" value="1"/>
</dbReference>
<dbReference type="GO" id="GO:0005829">
    <property type="term" value="C:cytosol"/>
    <property type="evidence" value="ECO:0007669"/>
    <property type="project" value="TreeGrafter"/>
</dbReference>
<evidence type="ECO:0000313" key="1">
    <source>
        <dbReference type="EMBL" id="EFL45645.1"/>
    </source>
</evidence>
<dbReference type="Gene3D" id="1.10.150.240">
    <property type="entry name" value="Putative phosphatase, domain 2"/>
    <property type="match status" value="1"/>
</dbReference>
<dbReference type="InterPro" id="IPR023198">
    <property type="entry name" value="PGP-like_dom2"/>
</dbReference>
<dbReference type="InterPro" id="IPR036412">
    <property type="entry name" value="HAD-like_sf"/>
</dbReference>
<dbReference type="InterPro" id="IPR041492">
    <property type="entry name" value="HAD_2"/>
</dbReference>
<dbReference type="InterPro" id="IPR050155">
    <property type="entry name" value="HAD-like_hydrolase_sf"/>
</dbReference>
<dbReference type="eggNOG" id="COG0546">
    <property type="taxonomic scope" value="Bacteria"/>
</dbReference>
<dbReference type="STRING" id="866771.HMPREF9296_1507"/>
<sequence length="228" mass="25820">MEKLSYFCSNKTTIKQEMSYKHIVFDVDGTLVDNEKAVISTWQETILQLTGRTYEAKKLAFVMGVNSETALKELGLSRADEVFKTWENIYLKHQDEVQLFEDIEFTLRKLQNESYQLGIVTSRTRYELCNDPTLANLLPCFQQIICASDTTEPKPSPAPLLAYLKKSNAAANETLYIGDSFNDALCANAANVAFAWAAWSDNDPTIANKAKYILHTPKDLFLQNILNK</sequence>
<dbReference type="GO" id="GO:0008967">
    <property type="term" value="F:phosphoglycolate phosphatase activity"/>
    <property type="evidence" value="ECO:0007669"/>
    <property type="project" value="TreeGrafter"/>
</dbReference>
<dbReference type="PANTHER" id="PTHR43434:SF26">
    <property type="entry name" value="PYROPHOSPHATASE PPAX"/>
    <property type="match status" value="1"/>
</dbReference>
<reference evidence="1 2" key="1">
    <citation type="submission" date="2010-08" db="EMBL/GenBank/DDBJ databases">
        <authorList>
            <person name="Durkin A.S."/>
            <person name="Madupu R."/>
            <person name="Torralba M."/>
            <person name="Gillis M."/>
            <person name="Methe B."/>
            <person name="Sutton G."/>
            <person name="Nelson K.E."/>
        </authorList>
    </citation>
    <scope>NUCLEOTIDE SEQUENCE [LARGE SCALE GENOMIC DNA]</scope>
    <source>
        <strain evidence="1 2">FB035-09AN</strain>
    </source>
</reference>
<comment type="caution">
    <text evidence="1">The sequence shown here is derived from an EMBL/GenBank/DDBJ whole genome shotgun (WGS) entry which is preliminary data.</text>
</comment>
<dbReference type="SUPFAM" id="SSF56784">
    <property type="entry name" value="HAD-like"/>
    <property type="match status" value="1"/>
</dbReference>
<name>E1KS46_9BACT</name>
<dbReference type="Proteomes" id="UP000003610">
    <property type="component" value="Unassembled WGS sequence"/>
</dbReference>
<dbReference type="InterPro" id="IPR006439">
    <property type="entry name" value="HAD-SF_hydro_IA"/>
</dbReference>
<protein>
    <submittedName>
        <fullName evidence="1">HAD hydrolase, family IA, variant 1</fullName>
    </submittedName>
</protein>
<accession>E1KS46</accession>
<dbReference type="AlphaFoldDB" id="E1KS46"/>
<keyword evidence="1" id="KW-0378">Hydrolase</keyword>
<proteinExistence type="predicted"/>
<evidence type="ECO:0000313" key="2">
    <source>
        <dbReference type="Proteomes" id="UP000003610"/>
    </source>
</evidence>
<dbReference type="NCBIfam" id="TIGR01549">
    <property type="entry name" value="HAD-SF-IA-v1"/>
    <property type="match status" value="1"/>
</dbReference>
<dbReference type="SFLD" id="SFLDG01129">
    <property type="entry name" value="C1.5:_HAD__Beta-PGM__Phosphata"/>
    <property type="match status" value="1"/>
</dbReference>
<dbReference type="Gene3D" id="3.40.50.1000">
    <property type="entry name" value="HAD superfamily/HAD-like"/>
    <property type="match status" value="1"/>
</dbReference>
<dbReference type="GO" id="GO:0006281">
    <property type="term" value="P:DNA repair"/>
    <property type="evidence" value="ECO:0007669"/>
    <property type="project" value="TreeGrafter"/>
</dbReference>
<dbReference type="PANTHER" id="PTHR43434">
    <property type="entry name" value="PHOSPHOGLYCOLATE PHOSPHATASE"/>
    <property type="match status" value="1"/>
</dbReference>